<evidence type="ECO:0000259" key="1">
    <source>
        <dbReference type="Pfam" id="PF03732"/>
    </source>
</evidence>
<keyword evidence="3" id="KW-1185">Reference proteome</keyword>
<sequence>MSPQIFNGDESSEDADTWLQHITGLFDRVQYDDVLRLSLATFQLRKSAERWWCGTSRTLEETGVEIIWDSFCVAFRQEYVSESYMNAREREFDHLEQGTMSVREYARRFSSIGVCPACSWPERAKRTKFIEGLNEELYTLVLSSKPESYAEAVDSAVDIDKVCSMPVGFLLLVYVLHVAGRRGPRGPSLLRV</sequence>
<reference evidence="2 3" key="1">
    <citation type="journal article" date="2015" name="Proc. Natl. Acad. Sci. U.S.A.">
        <title>The resurrection genome of Boea hygrometrica: A blueprint for survival of dehydration.</title>
        <authorList>
            <person name="Xiao L."/>
            <person name="Yang G."/>
            <person name="Zhang L."/>
            <person name="Yang X."/>
            <person name="Zhao S."/>
            <person name="Ji Z."/>
            <person name="Zhou Q."/>
            <person name="Hu M."/>
            <person name="Wang Y."/>
            <person name="Chen M."/>
            <person name="Xu Y."/>
            <person name="Jin H."/>
            <person name="Xiao X."/>
            <person name="Hu G."/>
            <person name="Bao F."/>
            <person name="Hu Y."/>
            <person name="Wan P."/>
            <person name="Li L."/>
            <person name="Deng X."/>
            <person name="Kuang T."/>
            <person name="Xiang C."/>
            <person name="Zhu J.K."/>
            <person name="Oliver M.J."/>
            <person name="He Y."/>
        </authorList>
    </citation>
    <scope>NUCLEOTIDE SEQUENCE [LARGE SCALE GENOMIC DNA]</scope>
    <source>
        <strain evidence="3">cv. XS01</strain>
    </source>
</reference>
<dbReference type="PANTHER" id="PTHR33223:SF11">
    <property type="entry name" value="ELEMENT PROTEIN, PUTATIVE-RELATED"/>
    <property type="match status" value="1"/>
</dbReference>
<dbReference type="InterPro" id="IPR005162">
    <property type="entry name" value="Retrotrans_gag_dom"/>
</dbReference>
<dbReference type="AlphaFoldDB" id="A0A2Z7B6E3"/>
<feature type="domain" description="Retrotransposon gag" evidence="1">
    <location>
        <begin position="39"/>
        <end position="135"/>
    </location>
</feature>
<dbReference type="Pfam" id="PF03732">
    <property type="entry name" value="Retrotrans_gag"/>
    <property type="match status" value="1"/>
</dbReference>
<organism evidence="2 3">
    <name type="scientific">Dorcoceras hygrometricum</name>
    <dbReference type="NCBI Taxonomy" id="472368"/>
    <lineage>
        <taxon>Eukaryota</taxon>
        <taxon>Viridiplantae</taxon>
        <taxon>Streptophyta</taxon>
        <taxon>Embryophyta</taxon>
        <taxon>Tracheophyta</taxon>
        <taxon>Spermatophyta</taxon>
        <taxon>Magnoliopsida</taxon>
        <taxon>eudicotyledons</taxon>
        <taxon>Gunneridae</taxon>
        <taxon>Pentapetalae</taxon>
        <taxon>asterids</taxon>
        <taxon>lamiids</taxon>
        <taxon>Lamiales</taxon>
        <taxon>Gesneriaceae</taxon>
        <taxon>Didymocarpoideae</taxon>
        <taxon>Trichosporeae</taxon>
        <taxon>Loxocarpinae</taxon>
        <taxon>Dorcoceras</taxon>
    </lineage>
</organism>
<evidence type="ECO:0000313" key="2">
    <source>
        <dbReference type="EMBL" id="KZV29681.1"/>
    </source>
</evidence>
<gene>
    <name evidence="2" type="ORF">F511_08392</name>
</gene>
<protein>
    <recommendedName>
        <fullName evidence="1">Retrotransposon gag domain-containing protein</fullName>
    </recommendedName>
</protein>
<evidence type="ECO:0000313" key="3">
    <source>
        <dbReference type="Proteomes" id="UP000250235"/>
    </source>
</evidence>
<proteinExistence type="predicted"/>
<dbReference type="Proteomes" id="UP000250235">
    <property type="component" value="Unassembled WGS sequence"/>
</dbReference>
<name>A0A2Z7B6E3_9LAMI</name>
<dbReference type="PANTHER" id="PTHR33223">
    <property type="entry name" value="CCHC-TYPE DOMAIN-CONTAINING PROTEIN"/>
    <property type="match status" value="1"/>
</dbReference>
<dbReference type="OrthoDB" id="1936908at2759"/>
<accession>A0A2Z7B6E3</accession>
<dbReference type="EMBL" id="KV009361">
    <property type="protein sequence ID" value="KZV29681.1"/>
    <property type="molecule type" value="Genomic_DNA"/>
</dbReference>